<sequence length="55" mass="6131">KNSATNHKPNFTKKGSSRKTSVEPVQDLVCRQRCKSDYATTCVDSICPNFMHTAV</sequence>
<evidence type="ECO:0000313" key="2">
    <source>
        <dbReference type="EMBL" id="SVC02519.1"/>
    </source>
</evidence>
<dbReference type="EMBL" id="UINC01069274">
    <property type="protein sequence ID" value="SVC02519.1"/>
    <property type="molecule type" value="Genomic_DNA"/>
</dbReference>
<proteinExistence type="predicted"/>
<feature type="non-terminal residue" evidence="2">
    <location>
        <position position="55"/>
    </location>
</feature>
<gene>
    <name evidence="2" type="ORF">METZ01_LOCUS255373</name>
</gene>
<protein>
    <submittedName>
        <fullName evidence="2">Uncharacterized protein</fullName>
    </submittedName>
</protein>
<feature type="region of interest" description="Disordered" evidence="1">
    <location>
        <begin position="1"/>
        <end position="23"/>
    </location>
</feature>
<evidence type="ECO:0000256" key="1">
    <source>
        <dbReference type="SAM" id="MobiDB-lite"/>
    </source>
</evidence>
<accession>A0A382ITC8</accession>
<feature type="non-terminal residue" evidence="2">
    <location>
        <position position="1"/>
    </location>
</feature>
<organism evidence="2">
    <name type="scientific">marine metagenome</name>
    <dbReference type="NCBI Taxonomy" id="408172"/>
    <lineage>
        <taxon>unclassified sequences</taxon>
        <taxon>metagenomes</taxon>
        <taxon>ecological metagenomes</taxon>
    </lineage>
</organism>
<name>A0A382ITC8_9ZZZZ</name>
<reference evidence="2" key="1">
    <citation type="submission" date="2018-05" db="EMBL/GenBank/DDBJ databases">
        <authorList>
            <person name="Lanie J.A."/>
            <person name="Ng W.-L."/>
            <person name="Kazmierczak K.M."/>
            <person name="Andrzejewski T.M."/>
            <person name="Davidsen T.M."/>
            <person name="Wayne K.J."/>
            <person name="Tettelin H."/>
            <person name="Glass J.I."/>
            <person name="Rusch D."/>
            <person name="Podicherti R."/>
            <person name="Tsui H.-C.T."/>
            <person name="Winkler M.E."/>
        </authorList>
    </citation>
    <scope>NUCLEOTIDE SEQUENCE</scope>
</reference>
<dbReference type="AlphaFoldDB" id="A0A382ITC8"/>